<evidence type="ECO:0000313" key="3">
    <source>
        <dbReference type="Proteomes" id="UP000277424"/>
    </source>
</evidence>
<name>A0A420WGK2_9PROT</name>
<sequence length="77" mass="8047">MTIVMTLLICAGALDRCQVLDVPRTFPTAKACVAAIGEEIARRAPAARRAECTERPAVPASRATASLAPNLAQGDAR</sequence>
<reference evidence="2 3" key="1">
    <citation type="submission" date="2018-10" db="EMBL/GenBank/DDBJ databases">
        <title>Comparative analysis of microorganisms from saline springs in Andes Mountain Range, Colombia.</title>
        <authorList>
            <person name="Rubin E."/>
        </authorList>
    </citation>
    <scope>NUCLEOTIDE SEQUENCE [LARGE SCALE GENOMIC DNA]</scope>
    <source>
        <strain evidence="2 3">USBA 36</strain>
    </source>
</reference>
<gene>
    <name evidence="2" type="ORF">BCL74_2094</name>
</gene>
<dbReference type="Proteomes" id="UP000277424">
    <property type="component" value="Unassembled WGS sequence"/>
</dbReference>
<dbReference type="AlphaFoldDB" id="A0A420WGK2"/>
<evidence type="ECO:0000313" key="2">
    <source>
        <dbReference type="EMBL" id="RKQ70154.1"/>
    </source>
</evidence>
<protein>
    <submittedName>
        <fullName evidence="2">Uncharacterized protein</fullName>
    </submittedName>
</protein>
<organism evidence="2 3">
    <name type="scientific">Oceanibaculum indicum</name>
    <dbReference type="NCBI Taxonomy" id="526216"/>
    <lineage>
        <taxon>Bacteria</taxon>
        <taxon>Pseudomonadati</taxon>
        <taxon>Pseudomonadota</taxon>
        <taxon>Alphaproteobacteria</taxon>
        <taxon>Rhodospirillales</taxon>
        <taxon>Oceanibaculaceae</taxon>
        <taxon>Oceanibaculum</taxon>
    </lineage>
</organism>
<accession>A0A420WGK2</accession>
<comment type="caution">
    <text evidence="2">The sequence shown here is derived from an EMBL/GenBank/DDBJ whole genome shotgun (WGS) entry which is preliminary data.</text>
</comment>
<dbReference type="EMBL" id="RBIG01000002">
    <property type="protein sequence ID" value="RKQ70154.1"/>
    <property type="molecule type" value="Genomic_DNA"/>
</dbReference>
<feature type="region of interest" description="Disordered" evidence="1">
    <location>
        <begin position="52"/>
        <end position="77"/>
    </location>
</feature>
<dbReference type="RefSeq" id="WP_121219772.1">
    <property type="nucleotide sequence ID" value="NZ_RBIG01000002.1"/>
</dbReference>
<proteinExistence type="predicted"/>
<evidence type="ECO:0000256" key="1">
    <source>
        <dbReference type="SAM" id="MobiDB-lite"/>
    </source>
</evidence>